<gene>
    <name evidence="1" type="ORF">EPI10_033304</name>
</gene>
<dbReference type="Proteomes" id="UP000325315">
    <property type="component" value="Unassembled WGS sequence"/>
</dbReference>
<evidence type="ECO:0000313" key="1">
    <source>
        <dbReference type="EMBL" id="KAA3489725.1"/>
    </source>
</evidence>
<dbReference type="AlphaFoldDB" id="A0A5B6X9Z6"/>
<comment type="caution">
    <text evidence="1">The sequence shown here is derived from an EMBL/GenBank/DDBJ whole genome shotgun (WGS) entry which is preliminary data.</text>
</comment>
<keyword evidence="2" id="KW-1185">Reference proteome</keyword>
<reference evidence="2" key="1">
    <citation type="journal article" date="2019" name="Plant Biotechnol. J.">
        <title>Genome sequencing of the Australian wild diploid species Gossypium australe highlights disease resistance and delayed gland morphogenesis.</title>
        <authorList>
            <person name="Cai Y."/>
            <person name="Cai X."/>
            <person name="Wang Q."/>
            <person name="Wang P."/>
            <person name="Zhang Y."/>
            <person name="Cai C."/>
            <person name="Xu Y."/>
            <person name="Wang K."/>
            <person name="Zhou Z."/>
            <person name="Wang C."/>
            <person name="Geng S."/>
            <person name="Li B."/>
            <person name="Dong Q."/>
            <person name="Hou Y."/>
            <person name="Wang H."/>
            <person name="Ai P."/>
            <person name="Liu Z."/>
            <person name="Yi F."/>
            <person name="Sun M."/>
            <person name="An G."/>
            <person name="Cheng J."/>
            <person name="Zhang Y."/>
            <person name="Shi Q."/>
            <person name="Xie Y."/>
            <person name="Shi X."/>
            <person name="Chang Y."/>
            <person name="Huang F."/>
            <person name="Chen Y."/>
            <person name="Hong S."/>
            <person name="Mi L."/>
            <person name="Sun Q."/>
            <person name="Zhang L."/>
            <person name="Zhou B."/>
            <person name="Peng R."/>
            <person name="Zhang X."/>
            <person name="Liu F."/>
        </authorList>
    </citation>
    <scope>NUCLEOTIDE SEQUENCE [LARGE SCALE GENOMIC DNA]</scope>
    <source>
        <strain evidence="2">cv. PA1801</strain>
    </source>
</reference>
<proteinExistence type="predicted"/>
<evidence type="ECO:0000313" key="2">
    <source>
        <dbReference type="Proteomes" id="UP000325315"/>
    </source>
</evidence>
<protein>
    <submittedName>
        <fullName evidence="1">Serine/threonine-protein phosphatase BSL3-like</fullName>
    </submittedName>
</protein>
<accession>A0A5B6X9Z6</accession>
<name>A0A5B6X9Z6_9ROSI</name>
<dbReference type="OrthoDB" id="309851at2759"/>
<dbReference type="EMBL" id="SMMG02000001">
    <property type="protein sequence ID" value="KAA3489725.1"/>
    <property type="molecule type" value="Genomic_DNA"/>
</dbReference>
<sequence length="125" mass="14339">MRPSGHPSPHYSRLQEDQDGAQVLLPYTGCSHFEFVSVPFSFLSNFPTASRIIEGDKREKEKLFIFTYHHYLSIHPVKTFRLAREAAAVLPAWVTCFASESHWRRISADNCMSSASYFIGNNLER</sequence>
<organism evidence="1 2">
    <name type="scientific">Gossypium australe</name>
    <dbReference type="NCBI Taxonomy" id="47621"/>
    <lineage>
        <taxon>Eukaryota</taxon>
        <taxon>Viridiplantae</taxon>
        <taxon>Streptophyta</taxon>
        <taxon>Embryophyta</taxon>
        <taxon>Tracheophyta</taxon>
        <taxon>Spermatophyta</taxon>
        <taxon>Magnoliopsida</taxon>
        <taxon>eudicotyledons</taxon>
        <taxon>Gunneridae</taxon>
        <taxon>Pentapetalae</taxon>
        <taxon>rosids</taxon>
        <taxon>malvids</taxon>
        <taxon>Malvales</taxon>
        <taxon>Malvaceae</taxon>
        <taxon>Malvoideae</taxon>
        <taxon>Gossypium</taxon>
    </lineage>
</organism>